<gene>
    <name evidence="2" type="ORF">PTE30175_01292</name>
</gene>
<dbReference type="EMBL" id="CABPRZ010000004">
    <property type="protein sequence ID" value="VVD85726.1"/>
    <property type="molecule type" value="Genomic_DNA"/>
</dbReference>
<dbReference type="OrthoDB" id="9766983at2"/>
<sequence>MAGELVIRGGLVVDGTGSEPFRADVAISGDTIVAIGLDLPVAGDEIDATGCIVTPGFIDLHTHYDGQAIWSDRLDPSSGHGVTTTVIGNCGVGFAPCRAENRDQLVDLMQGVEDIPGIVMADGLTWEWESFPDYLNALERRPRDANILAYVPHSALRVYAMGERALRREPATPGDIETMQRLIREAMDAGAAGFATSRQFIHRTGHGELIPSYDSGEGELSALITAMEDRRRVFQIVLDVPRLGWEEELAMLRRVVGDSDRPTMFSFAQGVDSDAWRIALARVHEANADGQNIRPQIFPRPIGIILGHRLTANPFTDRPTFKRLPMDFASRIAMLRKPEIRAAILAEQDDADGNPLRMMASDFERIFPLRADANYEPDPQDSVAAQAGRRGISVEEVAYDLLLEDNGEAMLLAAVGNYANGHLDHVREMLDDPTCVIGLGDGGAHYGLICDASFPSFVLAHWGRDRTRGTMPLPQLVKALSADTAAAIGITDRGTIKPGLKADINIIEFDALRLHKPKIVHDLPAGGMRLTQDADGYRATLVNGAVIRREGQSTAARPGTLIRMGR</sequence>
<dbReference type="InterPro" id="IPR032466">
    <property type="entry name" value="Metal_Hydrolase"/>
</dbReference>
<organism evidence="2 3">
    <name type="scientific">Pandoraea terrae</name>
    <dbReference type="NCBI Taxonomy" id="1537710"/>
    <lineage>
        <taxon>Bacteria</taxon>
        <taxon>Pseudomonadati</taxon>
        <taxon>Pseudomonadota</taxon>
        <taxon>Betaproteobacteria</taxon>
        <taxon>Burkholderiales</taxon>
        <taxon>Burkholderiaceae</taxon>
        <taxon>Pandoraea</taxon>
    </lineage>
</organism>
<dbReference type="RefSeq" id="WP_150696231.1">
    <property type="nucleotide sequence ID" value="NZ_CABPRZ010000004.1"/>
</dbReference>
<dbReference type="EC" id="3.5.1.83" evidence="2"/>
<name>A0A5E4TC08_9BURK</name>
<dbReference type="PANTHER" id="PTHR11647:SF1">
    <property type="entry name" value="COLLAPSIN RESPONSE MEDIATOR PROTEIN"/>
    <property type="match status" value="1"/>
</dbReference>
<keyword evidence="3" id="KW-1185">Reference proteome</keyword>
<dbReference type="Gene3D" id="3.20.20.140">
    <property type="entry name" value="Metal-dependent hydrolases"/>
    <property type="match status" value="2"/>
</dbReference>
<reference evidence="2 3" key="1">
    <citation type="submission" date="2019-08" db="EMBL/GenBank/DDBJ databases">
        <authorList>
            <person name="Peeters C."/>
        </authorList>
    </citation>
    <scope>NUCLEOTIDE SEQUENCE [LARGE SCALE GENOMIC DNA]</scope>
    <source>
        <strain evidence="2 3">LMG 30175</strain>
    </source>
</reference>
<dbReference type="InterPro" id="IPR013108">
    <property type="entry name" value="Amidohydro_3"/>
</dbReference>
<dbReference type="SUPFAM" id="SSF51556">
    <property type="entry name" value="Metallo-dependent hydrolases"/>
    <property type="match status" value="1"/>
</dbReference>
<proteinExistence type="predicted"/>
<dbReference type="Gene3D" id="2.30.40.10">
    <property type="entry name" value="Urease, subunit C, domain 1"/>
    <property type="match status" value="1"/>
</dbReference>
<dbReference type="SUPFAM" id="SSF51338">
    <property type="entry name" value="Composite domain of metallo-dependent hydrolases"/>
    <property type="match status" value="1"/>
</dbReference>
<evidence type="ECO:0000259" key="1">
    <source>
        <dbReference type="Pfam" id="PF07969"/>
    </source>
</evidence>
<dbReference type="Proteomes" id="UP000414233">
    <property type="component" value="Unassembled WGS sequence"/>
</dbReference>
<protein>
    <submittedName>
        <fullName evidence="2">N-acyl-D-aspartate deacylase</fullName>
        <ecNumber evidence="2">3.5.1.83</ecNumber>
    </submittedName>
</protein>
<dbReference type="PANTHER" id="PTHR11647">
    <property type="entry name" value="HYDRANTOINASE/DIHYDROPYRIMIDINASE FAMILY MEMBER"/>
    <property type="match status" value="1"/>
</dbReference>
<accession>A0A5E4TC08</accession>
<keyword evidence="2" id="KW-0378">Hydrolase</keyword>
<dbReference type="InterPro" id="IPR011059">
    <property type="entry name" value="Metal-dep_hydrolase_composite"/>
</dbReference>
<dbReference type="GO" id="GO:0005829">
    <property type="term" value="C:cytosol"/>
    <property type="evidence" value="ECO:0007669"/>
    <property type="project" value="TreeGrafter"/>
</dbReference>
<dbReference type="AlphaFoldDB" id="A0A5E4TC08"/>
<dbReference type="GO" id="GO:0016812">
    <property type="term" value="F:hydrolase activity, acting on carbon-nitrogen (but not peptide) bonds, in cyclic amides"/>
    <property type="evidence" value="ECO:0007669"/>
    <property type="project" value="TreeGrafter"/>
</dbReference>
<evidence type="ECO:0000313" key="3">
    <source>
        <dbReference type="Proteomes" id="UP000414233"/>
    </source>
</evidence>
<dbReference type="InterPro" id="IPR050378">
    <property type="entry name" value="Metallo-dep_Hydrolases_sf"/>
</dbReference>
<feature type="domain" description="Amidohydrolase 3" evidence="1">
    <location>
        <begin position="45"/>
        <end position="547"/>
    </location>
</feature>
<dbReference type="GO" id="GO:0047422">
    <property type="term" value="F:N-acyl-D-aspartate deacylase activity"/>
    <property type="evidence" value="ECO:0007669"/>
    <property type="project" value="UniProtKB-EC"/>
</dbReference>
<dbReference type="CDD" id="cd01297">
    <property type="entry name" value="D-aminoacylase"/>
    <property type="match status" value="1"/>
</dbReference>
<dbReference type="Pfam" id="PF07969">
    <property type="entry name" value="Amidohydro_3"/>
    <property type="match status" value="1"/>
</dbReference>
<evidence type="ECO:0000313" key="2">
    <source>
        <dbReference type="EMBL" id="VVD85726.1"/>
    </source>
</evidence>